<evidence type="ECO:0000256" key="1">
    <source>
        <dbReference type="SAM" id="Coils"/>
    </source>
</evidence>
<dbReference type="AlphaFoldDB" id="A0A379C5S0"/>
<protein>
    <submittedName>
        <fullName evidence="2">Uncharacterized protein</fullName>
    </submittedName>
</protein>
<evidence type="ECO:0000313" key="2">
    <source>
        <dbReference type="EMBL" id="SUB57573.1"/>
    </source>
</evidence>
<dbReference type="EMBL" id="UGSZ01000001">
    <property type="protein sequence ID" value="SUB57573.1"/>
    <property type="molecule type" value="Genomic_DNA"/>
</dbReference>
<proteinExistence type="predicted"/>
<dbReference type="RefSeq" id="WP_019035200.1">
    <property type="nucleotide sequence ID" value="NZ_UGSZ01000001.1"/>
</dbReference>
<reference evidence="2 3" key="1">
    <citation type="submission" date="2018-06" db="EMBL/GenBank/DDBJ databases">
        <authorList>
            <consortium name="Pathogen Informatics"/>
            <person name="Doyle S."/>
        </authorList>
    </citation>
    <scope>NUCLEOTIDE SEQUENCE [LARGE SCALE GENOMIC DNA]</scope>
    <source>
        <strain evidence="2 3">NCTC13149</strain>
    </source>
</reference>
<gene>
    <name evidence="2" type="ORF">NCTC13149_01418</name>
</gene>
<accession>A0A379C5S0</accession>
<name>A0A379C5S0_9FIRM</name>
<keyword evidence="1" id="KW-0175">Coiled coil</keyword>
<feature type="coiled-coil region" evidence="1">
    <location>
        <begin position="131"/>
        <end position="169"/>
    </location>
</feature>
<dbReference type="STRING" id="1122949.GCA_000378725_01562"/>
<dbReference type="OrthoDB" id="2156799at2"/>
<organism evidence="2 3">
    <name type="scientific">Peptoniphilus lacrimalis</name>
    <dbReference type="NCBI Taxonomy" id="33031"/>
    <lineage>
        <taxon>Bacteria</taxon>
        <taxon>Bacillati</taxon>
        <taxon>Bacillota</taxon>
        <taxon>Tissierellia</taxon>
        <taxon>Tissierellales</taxon>
        <taxon>Peptoniphilaceae</taxon>
        <taxon>Peptoniphilus</taxon>
    </lineage>
</organism>
<evidence type="ECO:0000313" key="3">
    <source>
        <dbReference type="Proteomes" id="UP000255517"/>
    </source>
</evidence>
<dbReference type="Proteomes" id="UP000255517">
    <property type="component" value="Unassembled WGS sequence"/>
</dbReference>
<sequence>MPKISIFLIIVAYAFSLSNILKKSKARGRVKTSSKETEYSKKLKENKEREIKFSSESAKRNREIIKSISKNPILTNKKLQKEPRSPEYNSAFQELKDILSHGVDSNREMAHDFVKNLFEKKENSNVKKFDNKEYLRKAQEEKNQIKAYYDQLEKKEEAYKMEIKKASDDVEVSGKDSEKTDSREFDLHFLDSDLANAVIIKEILDKPLSLR</sequence>